<dbReference type="AlphaFoldDB" id="A0AAV7CRY9"/>
<evidence type="ECO:0000313" key="2">
    <source>
        <dbReference type="Proteomes" id="UP000824782"/>
    </source>
</evidence>
<reference evidence="1" key="1">
    <citation type="thesis" date="2020" institute="ProQuest LLC" country="789 East Eisenhower Parkway, Ann Arbor, MI, USA">
        <title>Comparative Genomics and Chromosome Evolution.</title>
        <authorList>
            <person name="Mudd A.B."/>
        </authorList>
    </citation>
    <scope>NUCLEOTIDE SEQUENCE</scope>
    <source>
        <strain evidence="1">237g6f4</strain>
        <tissue evidence="1">Blood</tissue>
    </source>
</reference>
<evidence type="ECO:0000313" key="1">
    <source>
        <dbReference type="EMBL" id="KAG8587884.1"/>
    </source>
</evidence>
<name>A0AAV7CRY9_ENGPU</name>
<dbReference type="Proteomes" id="UP000824782">
    <property type="component" value="Unassembled WGS sequence"/>
</dbReference>
<keyword evidence="2" id="KW-1185">Reference proteome</keyword>
<sequence length="95" mass="10480">MTLHILGRGMLGVCGIRRSPGIPELPKSCMNGPGTLTSTCKQTCAMIMRSDKNGERTVLGNDLRDIHQNSPKACEQLNSSSNFTQSFQEHLWKMS</sequence>
<organism evidence="1 2">
    <name type="scientific">Engystomops pustulosus</name>
    <name type="common">Tungara frog</name>
    <name type="synonym">Physalaemus pustulosus</name>
    <dbReference type="NCBI Taxonomy" id="76066"/>
    <lineage>
        <taxon>Eukaryota</taxon>
        <taxon>Metazoa</taxon>
        <taxon>Chordata</taxon>
        <taxon>Craniata</taxon>
        <taxon>Vertebrata</taxon>
        <taxon>Euteleostomi</taxon>
        <taxon>Amphibia</taxon>
        <taxon>Batrachia</taxon>
        <taxon>Anura</taxon>
        <taxon>Neobatrachia</taxon>
        <taxon>Hyloidea</taxon>
        <taxon>Leptodactylidae</taxon>
        <taxon>Leiuperinae</taxon>
        <taxon>Engystomops</taxon>
    </lineage>
</organism>
<gene>
    <name evidence="1" type="ORF">GDO81_005808</name>
</gene>
<proteinExistence type="predicted"/>
<dbReference type="EMBL" id="WNYA01000002">
    <property type="protein sequence ID" value="KAG8587884.1"/>
    <property type="molecule type" value="Genomic_DNA"/>
</dbReference>
<comment type="caution">
    <text evidence="1">The sequence shown here is derived from an EMBL/GenBank/DDBJ whole genome shotgun (WGS) entry which is preliminary data.</text>
</comment>
<accession>A0AAV7CRY9</accession>
<protein>
    <submittedName>
        <fullName evidence="1">Uncharacterized protein</fullName>
    </submittedName>
</protein>